<proteinExistence type="predicted"/>
<dbReference type="EMBL" id="CYKH01000142">
    <property type="protein sequence ID" value="CUE73031.1"/>
    <property type="molecule type" value="Genomic_DNA"/>
</dbReference>
<feature type="region of interest" description="Disordered" evidence="1">
    <location>
        <begin position="95"/>
        <end position="135"/>
    </location>
</feature>
<protein>
    <submittedName>
        <fullName evidence="2">Uncharacterized protein</fullName>
    </submittedName>
</protein>
<gene>
    <name evidence="2" type="ORF">BSAL_54750</name>
</gene>
<sequence length="135" mass="14925">MASSRKEDEPLTAEALQARVYQGLQKRKRCSLCLQTFYVDELPGAITYKSILELRQKWGEDIRKSNKLPSPSQLYKREELCIFCMQFFDVDGMVDAPPANGGSPKKRGGSPHSNGGTSLGGTQNTSKSPLRGSKK</sequence>
<name>A0A0S4IPB4_BODSA</name>
<dbReference type="OrthoDB" id="10249316at2759"/>
<dbReference type="VEuPathDB" id="TriTrypDB:BSAL_54750"/>
<dbReference type="Proteomes" id="UP000051952">
    <property type="component" value="Unassembled WGS sequence"/>
</dbReference>
<feature type="compositionally biased region" description="Polar residues" evidence="1">
    <location>
        <begin position="111"/>
        <end position="128"/>
    </location>
</feature>
<dbReference type="AlphaFoldDB" id="A0A0S4IPB4"/>
<evidence type="ECO:0000256" key="1">
    <source>
        <dbReference type="SAM" id="MobiDB-lite"/>
    </source>
</evidence>
<accession>A0A0S4IPB4</accession>
<organism evidence="2 3">
    <name type="scientific">Bodo saltans</name>
    <name type="common">Flagellated protozoan</name>
    <dbReference type="NCBI Taxonomy" id="75058"/>
    <lineage>
        <taxon>Eukaryota</taxon>
        <taxon>Discoba</taxon>
        <taxon>Euglenozoa</taxon>
        <taxon>Kinetoplastea</taxon>
        <taxon>Metakinetoplastina</taxon>
        <taxon>Eubodonida</taxon>
        <taxon>Bodonidae</taxon>
        <taxon>Bodo</taxon>
    </lineage>
</organism>
<evidence type="ECO:0000313" key="2">
    <source>
        <dbReference type="EMBL" id="CUE73031.1"/>
    </source>
</evidence>
<evidence type="ECO:0000313" key="3">
    <source>
        <dbReference type="Proteomes" id="UP000051952"/>
    </source>
</evidence>
<keyword evidence="3" id="KW-1185">Reference proteome</keyword>
<reference evidence="3" key="1">
    <citation type="submission" date="2015-09" db="EMBL/GenBank/DDBJ databases">
        <authorList>
            <consortium name="Pathogen Informatics"/>
        </authorList>
    </citation>
    <scope>NUCLEOTIDE SEQUENCE [LARGE SCALE GENOMIC DNA]</scope>
    <source>
        <strain evidence="3">Lake Konstanz</strain>
    </source>
</reference>